<evidence type="ECO:0000313" key="2">
    <source>
        <dbReference type="Proteomes" id="UP000074108"/>
    </source>
</evidence>
<proteinExistence type="predicted"/>
<name>A0A147K5K5_9BACI</name>
<evidence type="ECO:0000313" key="1">
    <source>
        <dbReference type="EMBL" id="KUP04925.1"/>
    </source>
</evidence>
<protein>
    <submittedName>
        <fullName evidence="1">Uncharacterized protein</fullName>
    </submittedName>
</protein>
<dbReference type="Proteomes" id="UP000074108">
    <property type="component" value="Unassembled WGS sequence"/>
</dbReference>
<reference evidence="1 2" key="1">
    <citation type="journal article" date="2016" name="Front. Microbiol.">
        <title>Microevolution Analysis of Bacillus coahuilensis Unveils Differences in Phosphorus Acquisition Strategies and Their Regulation.</title>
        <authorList>
            <person name="Gomez-Lunar Z."/>
            <person name="Hernandez-Gonzalez I."/>
            <person name="Rodriguez-Torres M.D."/>
            <person name="Souza V."/>
            <person name="Olmedo-Alvarez G."/>
        </authorList>
    </citation>
    <scope>NUCLEOTIDE SEQUENCE [LARGE SCALE GENOMIC DNA]</scope>
    <source>
        <strain evidence="2">p1.1.43</strain>
    </source>
</reference>
<gene>
    <name evidence="1" type="ORF">Q75_13920</name>
</gene>
<dbReference type="AlphaFoldDB" id="A0A147K5K5"/>
<comment type="caution">
    <text evidence="1">The sequence shown here is derived from an EMBL/GenBank/DDBJ whole genome shotgun (WGS) entry which is preliminary data.</text>
</comment>
<dbReference type="EMBL" id="LDYG01000046">
    <property type="protein sequence ID" value="KUP04925.1"/>
    <property type="molecule type" value="Genomic_DNA"/>
</dbReference>
<dbReference type="OrthoDB" id="2938983at2"/>
<dbReference type="RefSeq" id="WP_059351711.1">
    <property type="nucleotide sequence ID" value="NZ_LDYG01000046.1"/>
</dbReference>
<sequence length="202" mass="22853">MKIRLLNKKYVNTDSAEKEVSVEPDKESKEDVLLGEPTYKLEGSATIEGNEISIQGHTNVPPGAIILARLRKYHTDSELEEIKDFRVEPFSNSEGEIYMEVSSEGIFNSTDIFERKTLSLRYRLELIFLPDRAQEEIQKRIIEDWGSLDNLSGMVPIDTFSKNQLKEPIVPGFIKYANVLKKDESGGDGVTIEFVSPDNVPN</sequence>
<accession>A0A147K5K5</accession>
<organism evidence="1 2">
    <name type="scientific">Bacillus coahuilensis p1.1.43</name>
    <dbReference type="NCBI Taxonomy" id="1150625"/>
    <lineage>
        <taxon>Bacteria</taxon>
        <taxon>Bacillati</taxon>
        <taxon>Bacillota</taxon>
        <taxon>Bacilli</taxon>
        <taxon>Bacillales</taxon>
        <taxon>Bacillaceae</taxon>
        <taxon>Bacillus</taxon>
    </lineage>
</organism>
<keyword evidence="2" id="KW-1185">Reference proteome</keyword>
<dbReference type="PATRIC" id="fig|1150625.3.peg.2922"/>